<organism evidence="1 2">
    <name type="scientific">Penicillium oxalicum (strain 114-2 / CGMCC 5302)</name>
    <name type="common">Penicillium decumbens</name>
    <dbReference type="NCBI Taxonomy" id="933388"/>
    <lineage>
        <taxon>Eukaryota</taxon>
        <taxon>Fungi</taxon>
        <taxon>Dikarya</taxon>
        <taxon>Ascomycota</taxon>
        <taxon>Pezizomycotina</taxon>
        <taxon>Eurotiomycetes</taxon>
        <taxon>Eurotiomycetidae</taxon>
        <taxon>Eurotiales</taxon>
        <taxon>Aspergillaceae</taxon>
        <taxon>Penicillium</taxon>
    </lineage>
</organism>
<keyword evidence="2" id="KW-1185">Reference proteome</keyword>
<dbReference type="HOGENOM" id="CLU_3207821_0_0_1"/>
<accession>S7ZM25</accession>
<dbReference type="Proteomes" id="UP000019376">
    <property type="component" value="Unassembled WGS sequence"/>
</dbReference>
<evidence type="ECO:0000313" key="2">
    <source>
        <dbReference type="Proteomes" id="UP000019376"/>
    </source>
</evidence>
<protein>
    <submittedName>
        <fullName evidence="1">Uncharacterized protein</fullName>
    </submittedName>
</protein>
<reference evidence="1 2" key="1">
    <citation type="journal article" date="2013" name="PLoS ONE">
        <title>Genomic and secretomic analyses reveal unique features of the lignocellulolytic enzyme system of Penicillium decumbens.</title>
        <authorList>
            <person name="Liu G."/>
            <person name="Zhang L."/>
            <person name="Wei X."/>
            <person name="Zou G."/>
            <person name="Qin Y."/>
            <person name="Ma L."/>
            <person name="Li J."/>
            <person name="Zheng H."/>
            <person name="Wang S."/>
            <person name="Wang C."/>
            <person name="Xun L."/>
            <person name="Zhao G.-P."/>
            <person name="Zhou Z."/>
            <person name="Qu Y."/>
        </authorList>
    </citation>
    <scope>NUCLEOTIDE SEQUENCE [LARGE SCALE GENOMIC DNA]</scope>
    <source>
        <strain evidence="2">114-2 / CGMCC 5302</strain>
    </source>
</reference>
<evidence type="ECO:0000313" key="1">
    <source>
        <dbReference type="EMBL" id="EPS29751.1"/>
    </source>
</evidence>
<name>S7ZM25_PENO1</name>
<dbReference type="AlphaFoldDB" id="S7ZM25"/>
<dbReference type="EMBL" id="KB644412">
    <property type="protein sequence ID" value="EPS29751.1"/>
    <property type="molecule type" value="Genomic_DNA"/>
</dbReference>
<proteinExistence type="predicted"/>
<sequence length="45" mass="4872">MAVQSVQTFLLLMRQGGCHMGFQASQAAGGGEPTYDVYLICPRTH</sequence>
<gene>
    <name evidence="1" type="ORF">PDE_04701</name>
</gene>